<name>A0A0E9WVY5_ANGAN</name>
<proteinExistence type="predicted"/>
<dbReference type="AlphaFoldDB" id="A0A0E9WVY5"/>
<reference evidence="1" key="1">
    <citation type="submission" date="2014-11" db="EMBL/GenBank/DDBJ databases">
        <authorList>
            <person name="Amaro Gonzalez C."/>
        </authorList>
    </citation>
    <scope>NUCLEOTIDE SEQUENCE</scope>
</reference>
<protein>
    <submittedName>
        <fullName evidence="1">Uncharacterized protein</fullName>
    </submittedName>
</protein>
<accession>A0A0E9WVY5</accession>
<reference evidence="1" key="2">
    <citation type="journal article" date="2015" name="Fish Shellfish Immunol.">
        <title>Early steps in the European eel (Anguilla anguilla)-Vibrio vulnificus interaction in the gills: Role of the RtxA13 toxin.</title>
        <authorList>
            <person name="Callol A."/>
            <person name="Pajuelo D."/>
            <person name="Ebbesson L."/>
            <person name="Teles M."/>
            <person name="MacKenzie S."/>
            <person name="Amaro C."/>
        </authorList>
    </citation>
    <scope>NUCLEOTIDE SEQUENCE</scope>
</reference>
<evidence type="ECO:0000313" key="1">
    <source>
        <dbReference type="EMBL" id="JAH93673.1"/>
    </source>
</evidence>
<organism evidence="1">
    <name type="scientific">Anguilla anguilla</name>
    <name type="common">European freshwater eel</name>
    <name type="synonym">Muraena anguilla</name>
    <dbReference type="NCBI Taxonomy" id="7936"/>
    <lineage>
        <taxon>Eukaryota</taxon>
        <taxon>Metazoa</taxon>
        <taxon>Chordata</taxon>
        <taxon>Craniata</taxon>
        <taxon>Vertebrata</taxon>
        <taxon>Euteleostomi</taxon>
        <taxon>Actinopterygii</taxon>
        <taxon>Neopterygii</taxon>
        <taxon>Teleostei</taxon>
        <taxon>Anguilliformes</taxon>
        <taxon>Anguillidae</taxon>
        <taxon>Anguilla</taxon>
    </lineage>
</organism>
<dbReference type="EMBL" id="GBXM01014904">
    <property type="protein sequence ID" value="JAH93673.1"/>
    <property type="molecule type" value="Transcribed_RNA"/>
</dbReference>
<sequence length="42" mass="4815">MDTATSRILWRGHSRVNTHLTKNITFQISKSTTVTTIKRTLV</sequence>